<comment type="subunit">
    <text evidence="8">Part of a complex composed of FtsB, FtsL and FtsQ.</text>
</comment>
<evidence type="ECO:0000256" key="1">
    <source>
        <dbReference type="ARBA" id="ARBA00004401"/>
    </source>
</evidence>
<dbReference type="InterPro" id="IPR011922">
    <property type="entry name" value="Cell_div_FtsL"/>
</dbReference>
<dbReference type="HAMAP" id="MF_00910">
    <property type="entry name" value="FtsL"/>
    <property type="match status" value="1"/>
</dbReference>
<keyword evidence="6 8" id="KW-0472">Membrane</keyword>
<evidence type="ECO:0000256" key="7">
    <source>
        <dbReference type="ARBA" id="ARBA00023306"/>
    </source>
</evidence>
<protein>
    <recommendedName>
        <fullName evidence="8 9">Cell division protein FtsL</fullName>
    </recommendedName>
</protein>
<proteinExistence type="inferred from homology"/>
<dbReference type="NCBIfam" id="TIGR02209">
    <property type="entry name" value="ftsL_broad"/>
    <property type="match status" value="1"/>
</dbReference>
<keyword evidence="5 8" id="KW-1133">Transmembrane helix</keyword>
<dbReference type="PROSITE" id="PS51257">
    <property type="entry name" value="PROKAR_LIPOPROTEIN"/>
    <property type="match status" value="1"/>
</dbReference>
<evidence type="ECO:0000256" key="5">
    <source>
        <dbReference type="ARBA" id="ARBA00022989"/>
    </source>
</evidence>
<comment type="function">
    <text evidence="8">Essential cell division protein. May link together the upstream cell division proteins, which are predominantly cytoplasmic, with the downstream cell division proteins, which are predominantly periplasmic.</text>
</comment>
<evidence type="ECO:0000256" key="9">
    <source>
        <dbReference type="NCBIfam" id="TIGR02209"/>
    </source>
</evidence>
<dbReference type="AlphaFoldDB" id="A0A345D898"/>
<accession>A0A345D898</accession>
<evidence type="ECO:0000256" key="10">
    <source>
        <dbReference type="SAM" id="MobiDB-lite"/>
    </source>
</evidence>
<keyword evidence="3 8" id="KW-0132">Cell division</keyword>
<evidence type="ECO:0000256" key="2">
    <source>
        <dbReference type="ARBA" id="ARBA00022475"/>
    </source>
</evidence>
<comment type="subcellular location">
    <subcellularLocation>
        <location evidence="8">Cell inner membrane</location>
        <topology evidence="8">Single-pass type II membrane protein</topology>
    </subcellularLocation>
    <subcellularLocation>
        <location evidence="1">Cell membrane</location>
        <topology evidence="1">Single-pass type II membrane protein</topology>
    </subcellularLocation>
    <text evidence="8">Localizes to the division septum where it forms a ring structure.</text>
</comment>
<evidence type="ECO:0000313" key="11">
    <source>
        <dbReference type="EMBL" id="AXF84586.1"/>
    </source>
</evidence>
<name>A0A345D898_9BURK</name>
<feature type="region of interest" description="Disordered" evidence="10">
    <location>
        <begin position="85"/>
        <end position="117"/>
    </location>
</feature>
<dbReference type="GO" id="GO:0005886">
    <property type="term" value="C:plasma membrane"/>
    <property type="evidence" value="ECO:0007669"/>
    <property type="project" value="UniProtKB-SubCell"/>
</dbReference>
<dbReference type="GO" id="GO:0032153">
    <property type="term" value="C:cell division site"/>
    <property type="evidence" value="ECO:0007669"/>
    <property type="project" value="UniProtKB-UniRule"/>
</dbReference>
<evidence type="ECO:0000256" key="6">
    <source>
        <dbReference type="ARBA" id="ARBA00023136"/>
    </source>
</evidence>
<reference evidence="12" key="1">
    <citation type="submission" date="2018-07" db="EMBL/GenBank/DDBJ databases">
        <authorList>
            <person name="Kim H."/>
        </authorList>
    </citation>
    <scope>NUCLEOTIDE SEQUENCE [LARGE SCALE GENOMIC DNA]</scope>
    <source>
        <strain evidence="12">F02</strain>
    </source>
</reference>
<keyword evidence="8" id="KW-0997">Cell inner membrane</keyword>
<dbReference type="GO" id="GO:0043093">
    <property type="term" value="P:FtsZ-dependent cytokinesis"/>
    <property type="evidence" value="ECO:0007669"/>
    <property type="project" value="UniProtKB-UniRule"/>
</dbReference>
<dbReference type="EMBL" id="CP031124">
    <property type="protein sequence ID" value="AXF84586.1"/>
    <property type="molecule type" value="Genomic_DNA"/>
</dbReference>
<evidence type="ECO:0000256" key="3">
    <source>
        <dbReference type="ARBA" id="ARBA00022618"/>
    </source>
</evidence>
<organism evidence="11 12">
    <name type="scientific">Ephemeroptericola cinctiostellae</name>
    <dbReference type="NCBI Taxonomy" id="2268024"/>
    <lineage>
        <taxon>Bacteria</taxon>
        <taxon>Pseudomonadati</taxon>
        <taxon>Pseudomonadota</taxon>
        <taxon>Betaproteobacteria</taxon>
        <taxon>Burkholderiales</taxon>
        <taxon>Burkholderiaceae</taxon>
        <taxon>Ephemeroptericola</taxon>
    </lineage>
</organism>
<dbReference type="KEGG" id="hyf:DTO96_100295"/>
<keyword evidence="4 8" id="KW-0812">Transmembrane</keyword>
<dbReference type="Pfam" id="PF04999">
    <property type="entry name" value="FtsL"/>
    <property type="match status" value="1"/>
</dbReference>
<sequence>MIMLAWRSTILLLGLVIACAMAVVNVRYQARSAVISLEKVRQQEQQLQVEWSTLQVQQVAASKNDHIAEQVAKQNMQRVNPSVTHYLMSDGSTPQAPSAAVATAPSTSAAPVKAVKP</sequence>
<gene>
    <name evidence="8 11" type="primary">ftsL</name>
    <name evidence="11" type="ORF">DTO96_100295</name>
</gene>
<dbReference type="OrthoDB" id="9153760at2"/>
<dbReference type="RefSeq" id="WP_114561872.1">
    <property type="nucleotide sequence ID" value="NZ_CP031124.1"/>
</dbReference>
<feature type="compositionally biased region" description="Low complexity" evidence="10">
    <location>
        <begin position="92"/>
        <end position="117"/>
    </location>
</feature>
<keyword evidence="2 8" id="KW-1003">Cell membrane</keyword>
<evidence type="ECO:0000313" key="12">
    <source>
        <dbReference type="Proteomes" id="UP000252182"/>
    </source>
</evidence>
<keyword evidence="12" id="KW-1185">Reference proteome</keyword>
<dbReference type="Proteomes" id="UP000252182">
    <property type="component" value="Chromosome"/>
</dbReference>
<evidence type="ECO:0000256" key="8">
    <source>
        <dbReference type="HAMAP-Rule" id="MF_00910"/>
    </source>
</evidence>
<comment type="similarity">
    <text evidence="8">Belongs to the FtsL family.</text>
</comment>
<evidence type="ECO:0000256" key="4">
    <source>
        <dbReference type="ARBA" id="ARBA00022692"/>
    </source>
</evidence>
<keyword evidence="7 8" id="KW-0131">Cell cycle</keyword>